<reference evidence="5 6" key="1">
    <citation type="journal article" date="2018" name="Elife">
        <title>Discovery and characterization of a prevalent human gut bacterial enzyme sufficient for the inactivation of a family of plant toxins.</title>
        <authorList>
            <person name="Koppel N."/>
            <person name="Bisanz J.E."/>
            <person name="Pandelia M.E."/>
            <person name="Turnbaugh P.J."/>
            <person name="Balskus E.P."/>
        </authorList>
    </citation>
    <scope>NUCLEOTIDE SEQUENCE [LARGE SCALE GENOMIC DNA]</scope>
    <source>
        <strain evidence="5 6">OB21 GAM 11</strain>
    </source>
</reference>
<proteinExistence type="predicted"/>
<keyword evidence="2 5" id="KW-0378">Hydrolase</keyword>
<organism evidence="5 6">
    <name type="scientific">Adlercreutzia equolifaciens subsp. celatus</name>
    <dbReference type="NCBI Taxonomy" id="394340"/>
    <lineage>
        <taxon>Bacteria</taxon>
        <taxon>Bacillati</taxon>
        <taxon>Actinomycetota</taxon>
        <taxon>Coriobacteriia</taxon>
        <taxon>Eggerthellales</taxon>
        <taxon>Eggerthellaceae</taxon>
        <taxon>Adlercreutzia</taxon>
    </lineage>
</organism>
<dbReference type="Gene3D" id="2.30.40.10">
    <property type="entry name" value="Urease, subunit C, domain 1"/>
    <property type="match status" value="1"/>
</dbReference>
<dbReference type="InterPro" id="IPR050287">
    <property type="entry name" value="MTA/SAH_deaminase"/>
</dbReference>
<dbReference type="FunFam" id="3.20.20.140:FF:000014">
    <property type="entry name" value="5-methylthioadenosine/S-adenosylhomocysteine deaminase"/>
    <property type="match status" value="1"/>
</dbReference>
<dbReference type="RefSeq" id="WP_114548192.1">
    <property type="nucleotide sequence ID" value="NZ_DBGDPA010000067.1"/>
</dbReference>
<dbReference type="GO" id="GO:0046872">
    <property type="term" value="F:metal ion binding"/>
    <property type="evidence" value="ECO:0007669"/>
    <property type="project" value="UniProtKB-KW"/>
</dbReference>
<evidence type="ECO:0000313" key="5">
    <source>
        <dbReference type="EMBL" id="RDC46953.1"/>
    </source>
</evidence>
<evidence type="ECO:0000259" key="4">
    <source>
        <dbReference type="Pfam" id="PF01979"/>
    </source>
</evidence>
<dbReference type="SUPFAM" id="SSF51338">
    <property type="entry name" value="Composite domain of metallo-dependent hydrolases"/>
    <property type="match status" value="1"/>
</dbReference>
<dbReference type="GO" id="GO:0016814">
    <property type="term" value="F:hydrolase activity, acting on carbon-nitrogen (but not peptide) bonds, in cyclic amidines"/>
    <property type="evidence" value="ECO:0007669"/>
    <property type="project" value="UniProtKB-ARBA"/>
</dbReference>
<dbReference type="GO" id="GO:0019239">
    <property type="term" value="F:deaminase activity"/>
    <property type="evidence" value="ECO:0007669"/>
    <property type="project" value="UniProtKB-ARBA"/>
</dbReference>
<sequence>MLFCDIDLLDADFAIKHHQWVGVRDGRIAYIGSVPPAPDEAATFGETYDGTGRLLVPALYNAHAHAPMTLLRGYAENLPLQRWLEEKCFPFEAKMTAEDCYWGTVLACAEMARFGVVSFSDMYYATEERARAVLEAGMKANMCEGLVAFEEKPYAEYPICAQMEALVRDWHGAADGRIRIDYNIHSEYLSTETVCRDILDIVRGTDLRLHIHLSETEKEVRECRERHGGMSPVAYFDSLGLFDVPVTAAHCVWVDEADLDILQAHGVFVANNPASNMKLGSGFAPIPEMLRRGIPVCLGSDGMASNNNHNLFHDMYLQALIYKGATLDPTAVTPQQALAAATRTGALSQGREDCGVVAEGARADLCVLDITGPSWCPAPDPVYNLVYAGDGADVVLTMCDGEVIYRATSAVAVSAGASGAASADASGAASAGVPGATSAGTARGCIQHAVTNAEWPTIDIERAKAECAARTARIISEL</sequence>
<dbReference type="Pfam" id="PF01979">
    <property type="entry name" value="Amidohydro_1"/>
    <property type="match status" value="1"/>
</dbReference>
<protein>
    <submittedName>
        <fullName evidence="5">Amidohydrolase</fullName>
    </submittedName>
</protein>
<accession>A0A369P4B2</accession>
<comment type="caution">
    <text evidence="5">The sequence shown here is derived from an EMBL/GenBank/DDBJ whole genome shotgun (WGS) entry which is preliminary data.</text>
</comment>
<dbReference type="InterPro" id="IPR032466">
    <property type="entry name" value="Metal_Hydrolase"/>
</dbReference>
<evidence type="ECO:0000256" key="3">
    <source>
        <dbReference type="ARBA" id="ARBA00022833"/>
    </source>
</evidence>
<dbReference type="PANTHER" id="PTHR43794:SF11">
    <property type="entry name" value="AMIDOHYDROLASE-RELATED DOMAIN-CONTAINING PROTEIN"/>
    <property type="match status" value="1"/>
</dbReference>
<dbReference type="InterPro" id="IPR006680">
    <property type="entry name" value="Amidohydro-rel"/>
</dbReference>
<evidence type="ECO:0000313" key="6">
    <source>
        <dbReference type="Proteomes" id="UP000253805"/>
    </source>
</evidence>
<gene>
    <name evidence="5" type="ORF">C1850_00440</name>
</gene>
<feature type="domain" description="Amidohydrolase-related" evidence="4">
    <location>
        <begin position="55"/>
        <end position="403"/>
    </location>
</feature>
<dbReference type="SUPFAM" id="SSF51556">
    <property type="entry name" value="Metallo-dependent hydrolases"/>
    <property type="match status" value="1"/>
</dbReference>
<dbReference type="CDD" id="cd01298">
    <property type="entry name" value="ATZ_TRZ_like"/>
    <property type="match status" value="1"/>
</dbReference>
<keyword evidence="1" id="KW-0479">Metal-binding</keyword>
<evidence type="ECO:0000256" key="2">
    <source>
        <dbReference type="ARBA" id="ARBA00022801"/>
    </source>
</evidence>
<evidence type="ECO:0000256" key="1">
    <source>
        <dbReference type="ARBA" id="ARBA00022723"/>
    </source>
</evidence>
<dbReference type="PANTHER" id="PTHR43794">
    <property type="entry name" value="AMINOHYDROLASE SSNA-RELATED"/>
    <property type="match status" value="1"/>
</dbReference>
<dbReference type="EMBL" id="PPUT01000001">
    <property type="protein sequence ID" value="RDC46953.1"/>
    <property type="molecule type" value="Genomic_DNA"/>
</dbReference>
<dbReference type="InterPro" id="IPR011059">
    <property type="entry name" value="Metal-dep_hydrolase_composite"/>
</dbReference>
<keyword evidence="3" id="KW-0862">Zinc</keyword>
<dbReference type="Proteomes" id="UP000253805">
    <property type="component" value="Unassembled WGS sequence"/>
</dbReference>
<name>A0A369P4B2_9ACTN</name>
<dbReference type="Gene3D" id="3.20.20.140">
    <property type="entry name" value="Metal-dependent hydrolases"/>
    <property type="match status" value="1"/>
</dbReference>
<dbReference type="AlphaFoldDB" id="A0A369P4B2"/>